<feature type="signal peptide" evidence="4">
    <location>
        <begin position="1"/>
        <end position="23"/>
    </location>
</feature>
<feature type="domain" description="Glycoside hydrolase 35 catalytic" evidence="5">
    <location>
        <begin position="62"/>
        <end position="406"/>
    </location>
</feature>
<dbReference type="Gene3D" id="3.20.20.80">
    <property type="entry name" value="Glycosidases"/>
    <property type="match status" value="1"/>
</dbReference>
<organism evidence="6 7">
    <name type="scientific">Duganella radicis</name>
    <dbReference type="NCBI Taxonomy" id="551988"/>
    <lineage>
        <taxon>Bacteria</taxon>
        <taxon>Pseudomonadati</taxon>
        <taxon>Pseudomonadota</taxon>
        <taxon>Betaproteobacteria</taxon>
        <taxon>Burkholderiales</taxon>
        <taxon>Oxalobacteraceae</taxon>
        <taxon>Telluria group</taxon>
        <taxon>Duganella</taxon>
    </lineage>
</organism>
<dbReference type="GO" id="GO:0004553">
    <property type="term" value="F:hydrolase activity, hydrolyzing O-glycosyl compounds"/>
    <property type="evidence" value="ECO:0007669"/>
    <property type="project" value="InterPro"/>
</dbReference>
<dbReference type="Proteomes" id="UP000475582">
    <property type="component" value="Unassembled WGS sequence"/>
</dbReference>
<evidence type="ECO:0000256" key="3">
    <source>
        <dbReference type="SAM" id="MobiDB-lite"/>
    </source>
</evidence>
<evidence type="ECO:0000256" key="4">
    <source>
        <dbReference type="SAM" id="SignalP"/>
    </source>
</evidence>
<feature type="chain" id="PRO_5027070191" evidence="4">
    <location>
        <begin position="24"/>
        <end position="940"/>
    </location>
</feature>
<sequence length="940" mass="98205">MIFRLRTCAALVAGVLAASAAGAAMLAIDASAPNPAPLKAALRLGSATAPNGDTLGANARYLTRNGAPWLPVMGEFHYSRTPASQWEAELRKMKAAGIDIVASYVMWNHHEEVEGKFDWSGNRDLRRFVQLAAKAGLDVVVRVGPWAHAEVRYGGIPDWVVNAMPTRSNDPQYMVFVERLYQQIGQQIKGQLWKDGGRVIGVQLENEYNIDGEGKGIAHIAALKKLALKAGMDVPYYTVTGWDGTIYPSGEVTPVFGGYPDEPWGVSTKELPPKETYAFRFDTRVSGDLGAQTAAHAPGTAETDKDVTPFLGAEYGAGLPFMYRRRTVVSADDIASMLPVQLGSGVNLMGYYMFHGGRNPLSLGGTGMEESTLSGGYNDTTMISYDFQAPLGPDGQQRKVLEKLRPFHLFLHDFGSRLAPMTVRKPEVSPAKPDDLSTARFAVRSEGDRGFLFVNNHVRQYPMAAQKATQFSVKLQGQSITLPSKPVDIADGAYFIWPLNLDLDGTNLHYATAQPLTLLDQGKAGVVAVFAASAGVPVELSFDANARVSLGAAASASSAPSASAGGSAAAGAGGASGSGAAGAGIGGAGGSGAASGARIATVGGHTLVTGVQPGAGAAVTVQRDGKRPLTIVVLTPEQSQQLSVVQLAGQRRLLLSADQAYADGNALQMRSVGDSQFRFAVYPALSTTPKATTTAAAWAAAQGATAGRTANASAAPSAAGANSVDTAASRTTGSAATRAPGASTSRAATARAAMPSNAGANAAGDAPAATVAVRAAGNDGIFQVFEASLPASDVKASITPTRTAQEAAPIVIGGTAKAAIQPLPENFKAAGAWQINIPREQLKGLDDALLQIDFVGDIGRLYSGTRLLDDWYYSGYQWQIGLRQQAALLDQPLTVSVLPLRADAPIYLPKEARPDFGGKQQIATVRGVSVIPVYQLRVTP</sequence>
<evidence type="ECO:0000313" key="6">
    <source>
        <dbReference type="EMBL" id="MTV39165.1"/>
    </source>
</evidence>
<protein>
    <submittedName>
        <fullName evidence="6">Glycoside hydrolase family 35</fullName>
    </submittedName>
</protein>
<comment type="similarity">
    <text evidence="1 2">Belongs to the glycosyl hydrolase 35 family.</text>
</comment>
<evidence type="ECO:0000313" key="7">
    <source>
        <dbReference type="Proteomes" id="UP000475582"/>
    </source>
</evidence>
<comment type="caution">
    <text evidence="6">The sequence shown here is derived from an EMBL/GenBank/DDBJ whole genome shotgun (WGS) entry which is preliminary data.</text>
</comment>
<evidence type="ECO:0000256" key="2">
    <source>
        <dbReference type="RuleBase" id="RU003679"/>
    </source>
</evidence>
<dbReference type="EMBL" id="WNKY01000017">
    <property type="protein sequence ID" value="MTV39165.1"/>
    <property type="molecule type" value="Genomic_DNA"/>
</dbReference>
<dbReference type="SUPFAM" id="SSF51445">
    <property type="entry name" value="(Trans)glycosidases"/>
    <property type="match status" value="1"/>
</dbReference>
<dbReference type="Pfam" id="PF01301">
    <property type="entry name" value="Glyco_hydro_35"/>
    <property type="match status" value="1"/>
</dbReference>
<evidence type="ECO:0000256" key="1">
    <source>
        <dbReference type="ARBA" id="ARBA00009809"/>
    </source>
</evidence>
<dbReference type="GO" id="GO:0005975">
    <property type="term" value="P:carbohydrate metabolic process"/>
    <property type="evidence" value="ECO:0007669"/>
    <property type="project" value="InterPro"/>
</dbReference>
<dbReference type="PRINTS" id="PR00742">
    <property type="entry name" value="GLHYDRLASE35"/>
</dbReference>
<keyword evidence="7" id="KW-1185">Reference proteome</keyword>
<name>A0A6L6PLZ0_9BURK</name>
<proteinExistence type="inferred from homology"/>
<dbReference type="InterPro" id="IPR031330">
    <property type="entry name" value="Gly_Hdrlase_35_cat"/>
</dbReference>
<accession>A0A6L6PLZ0</accession>
<feature type="region of interest" description="Disordered" evidence="3">
    <location>
        <begin position="714"/>
        <end position="763"/>
    </location>
</feature>
<reference evidence="6 7" key="1">
    <citation type="submission" date="2019-11" db="EMBL/GenBank/DDBJ databases">
        <title>Type strains purchased from KCTC, JCM and DSMZ.</title>
        <authorList>
            <person name="Lu H."/>
        </authorList>
    </citation>
    <scope>NUCLEOTIDE SEQUENCE [LARGE SCALE GENOMIC DNA]</scope>
    <source>
        <strain evidence="6 7">KCTC 22382</strain>
    </source>
</reference>
<gene>
    <name evidence="6" type="ORF">GM676_16435</name>
</gene>
<dbReference type="InterPro" id="IPR001944">
    <property type="entry name" value="Glycoside_Hdrlase_35"/>
</dbReference>
<dbReference type="OrthoDB" id="9813184at2"/>
<keyword evidence="6" id="KW-0378">Hydrolase</keyword>
<dbReference type="AlphaFoldDB" id="A0A6L6PLZ0"/>
<dbReference type="RefSeq" id="WP_155464791.1">
    <property type="nucleotide sequence ID" value="NZ_WNKY01000017.1"/>
</dbReference>
<dbReference type="InterPro" id="IPR017853">
    <property type="entry name" value="GH"/>
</dbReference>
<dbReference type="PANTHER" id="PTHR23421">
    <property type="entry name" value="BETA-GALACTOSIDASE RELATED"/>
    <property type="match status" value="1"/>
</dbReference>
<evidence type="ECO:0000259" key="5">
    <source>
        <dbReference type="Pfam" id="PF01301"/>
    </source>
</evidence>
<keyword evidence="4" id="KW-0732">Signal</keyword>